<name>B7Q4U6_IXOSC</name>
<evidence type="ECO:0000256" key="1">
    <source>
        <dbReference type="SAM" id="MobiDB-lite"/>
    </source>
</evidence>
<sequence length="110" mass="12386">TVQNSITIRSDDSTKRTRLSIRKGKPKTEEQNTKKGKQTRQTGVHNHAPVASRKGCHAATTQPCQRRRHTPQKRTVSRNGLCGGEAAVETVAQWSRQRVFIKHHTLAPRL</sequence>
<reference evidence="2" key="1">
    <citation type="submission" date="2008-03" db="EMBL/GenBank/DDBJ databases">
        <title>Annotation of Ixodes scapularis.</title>
        <authorList>
            <consortium name="Ixodes scapularis Genome Project Consortium"/>
            <person name="Caler E."/>
            <person name="Hannick L.I."/>
            <person name="Bidwell S."/>
            <person name="Joardar V."/>
            <person name="Thiagarajan M."/>
            <person name="Amedeo P."/>
            <person name="Galinsky K.J."/>
            <person name="Schobel S."/>
            <person name="Inman J."/>
            <person name="Hostetler J."/>
            <person name="Miller J."/>
            <person name="Hammond M."/>
            <person name="Megy K."/>
            <person name="Lawson D."/>
            <person name="Kodira C."/>
            <person name="Sutton G."/>
            <person name="Meyer J."/>
            <person name="Hill C.A."/>
            <person name="Birren B."/>
            <person name="Nene V."/>
            <person name="Collins F."/>
            <person name="Alarcon-Chaidez F."/>
            <person name="Wikel S."/>
            <person name="Strausberg R."/>
        </authorList>
    </citation>
    <scope>NUCLEOTIDE SEQUENCE [LARGE SCALE GENOMIC DNA]</scope>
    <source>
        <strain evidence="2">Wikel colony</strain>
    </source>
</reference>
<feature type="non-terminal residue" evidence="2">
    <location>
        <position position="1"/>
    </location>
</feature>
<dbReference type="HOGENOM" id="CLU_2190510_0_0_1"/>
<protein>
    <submittedName>
        <fullName evidence="2">Uncharacterized protein</fullName>
    </submittedName>
</protein>
<proteinExistence type="predicted"/>
<feature type="region of interest" description="Disordered" evidence="1">
    <location>
        <begin position="1"/>
        <end position="78"/>
    </location>
</feature>
<dbReference type="AlphaFoldDB" id="B7Q4U6"/>
<organism>
    <name type="scientific">Ixodes scapularis</name>
    <name type="common">Black-legged tick</name>
    <name type="synonym">Deer tick</name>
    <dbReference type="NCBI Taxonomy" id="6945"/>
    <lineage>
        <taxon>Eukaryota</taxon>
        <taxon>Metazoa</taxon>
        <taxon>Ecdysozoa</taxon>
        <taxon>Arthropoda</taxon>
        <taxon>Chelicerata</taxon>
        <taxon>Arachnida</taxon>
        <taxon>Acari</taxon>
        <taxon>Parasitiformes</taxon>
        <taxon>Ixodida</taxon>
        <taxon>Ixodoidea</taxon>
        <taxon>Ixodidae</taxon>
        <taxon>Ixodinae</taxon>
        <taxon>Ixodes</taxon>
    </lineage>
</organism>
<dbReference type="PaxDb" id="6945-B7Q4U6"/>
<dbReference type="VEuPathDB" id="VectorBase:ISCW021515"/>
<dbReference type="EMBL" id="DS857629">
    <property type="protein sequence ID" value="EEC13868.1"/>
    <property type="molecule type" value="Genomic_DNA"/>
</dbReference>
<dbReference type="VEuPathDB" id="VectorBase:ISCI021515"/>
<feature type="non-terminal residue" evidence="2">
    <location>
        <position position="110"/>
    </location>
</feature>
<evidence type="ECO:0000313" key="2">
    <source>
        <dbReference type="EMBL" id="EEC13868.1"/>
    </source>
</evidence>
<feature type="compositionally biased region" description="Basic residues" evidence="1">
    <location>
        <begin position="16"/>
        <end position="25"/>
    </location>
</feature>
<gene>
    <name evidence="2" type="ORF">IscW_ISCW021515</name>
</gene>
<feature type="compositionally biased region" description="Basic residues" evidence="1">
    <location>
        <begin position="65"/>
        <end position="76"/>
    </location>
</feature>
<accession>B7Q4U6</accession>